<reference evidence="2" key="1">
    <citation type="journal article" date="2014" name="Int. J. Syst. Evol. Microbiol.">
        <title>Complete genome sequence of Corynebacterium casei LMG S-19264T (=DSM 44701T), isolated from a smear-ripened cheese.</title>
        <authorList>
            <consortium name="US DOE Joint Genome Institute (JGI-PGF)"/>
            <person name="Walter F."/>
            <person name="Albersmeier A."/>
            <person name="Kalinowski J."/>
            <person name="Ruckert C."/>
        </authorList>
    </citation>
    <scope>NUCLEOTIDE SEQUENCE</scope>
    <source>
        <strain evidence="2">CGMCC 1.3617</strain>
    </source>
</reference>
<name>A0A917KV06_9PROT</name>
<dbReference type="InterPro" id="IPR050445">
    <property type="entry name" value="Bact_polysacc_biosynth/exp"/>
</dbReference>
<feature type="transmembrane region" description="Helical" evidence="1">
    <location>
        <begin position="366"/>
        <end position="388"/>
    </location>
</feature>
<protein>
    <submittedName>
        <fullName evidence="2">Capsule polysaccharide transporter</fullName>
    </submittedName>
</protein>
<evidence type="ECO:0000256" key="1">
    <source>
        <dbReference type="SAM" id="Phobius"/>
    </source>
</evidence>
<keyword evidence="1" id="KW-0472">Membrane</keyword>
<dbReference type="GO" id="GO:0005886">
    <property type="term" value="C:plasma membrane"/>
    <property type="evidence" value="ECO:0007669"/>
    <property type="project" value="TreeGrafter"/>
</dbReference>
<sequence length="395" mass="44069">MKLSPPTIAFEAPAPEVEPTWSEATQVAPPKPKSRLKRFLRHPFTWWVLAPTLLATIYFYAFASDQFVSEARFVVRSRADAPQLSLGTVLSAAVGGGSSSTEAYSVRDFLTSHDAAMRTNEKLNLEHIWGREDADFLARLHNTDPERLTKYFNSMVSVSFDSSTAVMTLRVRSFTPEDSKAIATTLLTLSEDLINSLSERAREDALRIARHEVEVAERRVLESREALTRFREREHELDSSGAVQAAVQTMAALEGQLVTSQAELRERQAFMRPDNVALQTTRNRIEALQRQIAAERSRRTQGGGALSQQLAGFERLMLEREFADRQLASATASLEVARMEAQRQQMYLSRVVEPNLAVYPLYPRKLISVGSIFLGLSVAFGIGGLLVAGMREHAV</sequence>
<keyword evidence="3" id="KW-1185">Reference proteome</keyword>
<dbReference type="EMBL" id="BMKW01000010">
    <property type="protein sequence ID" value="GGJ29309.1"/>
    <property type="molecule type" value="Genomic_DNA"/>
</dbReference>
<evidence type="ECO:0000313" key="3">
    <source>
        <dbReference type="Proteomes" id="UP000661507"/>
    </source>
</evidence>
<dbReference type="PANTHER" id="PTHR32309:SF13">
    <property type="entry name" value="FERRIC ENTEROBACTIN TRANSPORT PROTEIN FEPE"/>
    <property type="match status" value="1"/>
</dbReference>
<reference evidence="2" key="2">
    <citation type="submission" date="2020-09" db="EMBL/GenBank/DDBJ databases">
        <authorList>
            <person name="Sun Q."/>
            <person name="Zhou Y."/>
        </authorList>
    </citation>
    <scope>NUCLEOTIDE SEQUENCE</scope>
    <source>
        <strain evidence="2">CGMCC 1.3617</strain>
    </source>
</reference>
<evidence type="ECO:0000313" key="2">
    <source>
        <dbReference type="EMBL" id="GGJ29309.1"/>
    </source>
</evidence>
<keyword evidence="1" id="KW-0812">Transmembrane</keyword>
<dbReference type="GO" id="GO:0004713">
    <property type="term" value="F:protein tyrosine kinase activity"/>
    <property type="evidence" value="ECO:0007669"/>
    <property type="project" value="TreeGrafter"/>
</dbReference>
<proteinExistence type="predicted"/>
<gene>
    <name evidence="2" type="primary">wcbD</name>
    <name evidence="2" type="ORF">GCM10011320_40720</name>
</gene>
<dbReference type="Proteomes" id="UP000661507">
    <property type="component" value="Unassembled WGS sequence"/>
</dbReference>
<keyword evidence="1" id="KW-1133">Transmembrane helix</keyword>
<dbReference type="RefSeq" id="WP_188970097.1">
    <property type="nucleotide sequence ID" value="NZ_BMKW01000010.1"/>
</dbReference>
<accession>A0A917KV06</accession>
<feature type="transmembrane region" description="Helical" evidence="1">
    <location>
        <begin position="44"/>
        <end position="63"/>
    </location>
</feature>
<dbReference type="AlphaFoldDB" id="A0A917KV06"/>
<dbReference type="PANTHER" id="PTHR32309">
    <property type="entry name" value="TYROSINE-PROTEIN KINASE"/>
    <property type="match status" value="1"/>
</dbReference>
<comment type="caution">
    <text evidence="2">The sequence shown here is derived from an EMBL/GenBank/DDBJ whole genome shotgun (WGS) entry which is preliminary data.</text>
</comment>
<organism evidence="2 3">
    <name type="scientific">Neoroseomonas lacus</name>
    <dbReference type="NCBI Taxonomy" id="287609"/>
    <lineage>
        <taxon>Bacteria</taxon>
        <taxon>Pseudomonadati</taxon>
        <taxon>Pseudomonadota</taxon>
        <taxon>Alphaproteobacteria</taxon>
        <taxon>Acetobacterales</taxon>
        <taxon>Acetobacteraceae</taxon>
        <taxon>Neoroseomonas</taxon>
    </lineage>
</organism>